<organism evidence="2 3">
    <name type="scientific">Chryseobacterium contaminans</name>
    <dbReference type="NCBI Taxonomy" id="1423959"/>
    <lineage>
        <taxon>Bacteria</taxon>
        <taxon>Pseudomonadati</taxon>
        <taxon>Bacteroidota</taxon>
        <taxon>Flavobacteriia</taxon>
        <taxon>Flavobacteriales</taxon>
        <taxon>Weeksellaceae</taxon>
        <taxon>Chryseobacterium group</taxon>
        <taxon>Chryseobacterium</taxon>
    </lineage>
</organism>
<feature type="transmembrane region" description="Helical" evidence="1">
    <location>
        <begin position="213"/>
        <end position="230"/>
    </location>
</feature>
<evidence type="ECO:0000313" key="2">
    <source>
        <dbReference type="EMBL" id="SHM28407.1"/>
    </source>
</evidence>
<dbReference type="AlphaFoldDB" id="A0A1M7HJV3"/>
<dbReference type="STRING" id="1423959.SAMN05444407_11238"/>
<feature type="transmembrane region" description="Helical" evidence="1">
    <location>
        <begin position="177"/>
        <end position="193"/>
    </location>
</feature>
<feature type="transmembrane region" description="Helical" evidence="1">
    <location>
        <begin position="151"/>
        <end position="170"/>
    </location>
</feature>
<keyword evidence="1" id="KW-0472">Membrane</keyword>
<feature type="transmembrane region" description="Helical" evidence="1">
    <location>
        <begin position="98"/>
        <end position="116"/>
    </location>
</feature>
<evidence type="ECO:0008006" key="4">
    <source>
        <dbReference type="Google" id="ProtNLM"/>
    </source>
</evidence>
<evidence type="ECO:0000256" key="1">
    <source>
        <dbReference type="SAM" id="Phobius"/>
    </source>
</evidence>
<name>A0A1M7HJV3_9FLAO</name>
<feature type="transmembrane region" description="Helical" evidence="1">
    <location>
        <begin position="347"/>
        <end position="366"/>
    </location>
</feature>
<reference evidence="2 3" key="1">
    <citation type="submission" date="2016-11" db="EMBL/GenBank/DDBJ databases">
        <authorList>
            <person name="Jaros S."/>
            <person name="Januszkiewicz K."/>
            <person name="Wedrychowicz H."/>
        </authorList>
    </citation>
    <scope>NUCLEOTIDE SEQUENCE [LARGE SCALE GENOMIC DNA]</scope>
    <source>
        <strain evidence="2 3">DSM 27621</strain>
    </source>
</reference>
<feature type="transmembrane region" description="Helical" evidence="1">
    <location>
        <begin position="322"/>
        <end position="341"/>
    </location>
</feature>
<dbReference type="Proteomes" id="UP000184069">
    <property type="component" value="Unassembled WGS sequence"/>
</dbReference>
<feature type="transmembrane region" description="Helical" evidence="1">
    <location>
        <begin position="293"/>
        <end position="315"/>
    </location>
</feature>
<protein>
    <recommendedName>
        <fullName evidence="4">Dolichyl-phosphate-mannose-protein mannosyltransferase</fullName>
    </recommendedName>
</protein>
<evidence type="ECO:0000313" key="3">
    <source>
        <dbReference type="Proteomes" id="UP000184069"/>
    </source>
</evidence>
<sequence>MKAKWGISLLFIISVLTFLTYRNYKNRVYDWDMPGYLGSMFTNEFPDSPDKVRELTFSSIKKEAPADQYNNLIGIKPWAVTRQYFSQNTQSFTEQLPYFQIKAGYVFMITLFYKLGFSPPMSVLFTGLISYFISGLLIFYILKIFFPDKYLLASLLTVGIMLMPTITYMSGESTPDMFIFLFILLFVIGLIKKWSQWSMFLLLLVMTFIRPDYITFVLTYLGAVFIYSYFTEKKIKLALIIQGIMILSVYMFIMKFYNYPGWTDLFYDSFIDRRPIISAQEAQVSLNAYLQILYTKIIAFKKVTLAVFIMTGVVFWKSKEAWVRMISALFLVNVYIKFFFFPQSGDLRLFFPFIFPLFMMMVYVLSQSYNNIKLSKIA</sequence>
<keyword evidence="1" id="KW-0812">Transmembrane</keyword>
<feature type="transmembrane region" description="Helical" evidence="1">
    <location>
        <begin position="123"/>
        <end position="145"/>
    </location>
</feature>
<dbReference type="EMBL" id="FRBM01000012">
    <property type="protein sequence ID" value="SHM28407.1"/>
    <property type="molecule type" value="Genomic_DNA"/>
</dbReference>
<feature type="transmembrane region" description="Helical" evidence="1">
    <location>
        <begin position="7"/>
        <end position="24"/>
    </location>
</feature>
<gene>
    <name evidence="2" type="ORF">SAMN05444407_11238</name>
</gene>
<keyword evidence="1" id="KW-1133">Transmembrane helix</keyword>
<proteinExistence type="predicted"/>
<feature type="transmembrane region" description="Helical" evidence="1">
    <location>
        <begin position="237"/>
        <end position="257"/>
    </location>
</feature>
<accession>A0A1M7HJV3</accession>